<dbReference type="GO" id="GO:0000285">
    <property type="term" value="F:1-phosphatidylinositol-3-phosphate 5-kinase activity"/>
    <property type="evidence" value="ECO:0007669"/>
    <property type="project" value="InterPro"/>
</dbReference>
<keyword evidence="3" id="KW-0418">Kinase</keyword>
<feature type="domain" description="PIPK" evidence="4">
    <location>
        <begin position="196"/>
        <end position="593"/>
    </location>
</feature>
<dbReference type="Gene3D" id="3.30.800.10">
    <property type="entry name" value="Phosphatidylinositol Phosphate Kinase II Beta"/>
    <property type="match status" value="1"/>
</dbReference>
<evidence type="ECO:0000259" key="4">
    <source>
        <dbReference type="PROSITE" id="PS51455"/>
    </source>
</evidence>
<dbReference type="Proteomes" id="UP000887565">
    <property type="component" value="Unplaced"/>
</dbReference>
<dbReference type="InterPro" id="IPR002498">
    <property type="entry name" value="PInositol-4-P-4/5-kinase_core"/>
</dbReference>
<keyword evidence="3" id="KW-0808">Transferase</keyword>
<keyword evidence="1 3" id="KW-0547">Nucleotide-binding</keyword>
<reference evidence="6" key="1">
    <citation type="submission" date="2022-11" db="UniProtKB">
        <authorList>
            <consortium name="WormBaseParasite"/>
        </authorList>
    </citation>
    <scope>IDENTIFICATION</scope>
</reference>
<evidence type="ECO:0000313" key="6">
    <source>
        <dbReference type="WBParaSite" id="nRc.2.0.1.t48105-RA"/>
    </source>
</evidence>
<dbReference type="SMART" id="SM00330">
    <property type="entry name" value="PIPKc"/>
    <property type="match status" value="1"/>
</dbReference>
<sequence>SFGNLLATLQVLVDKISRDAIFYDETELKNSVDSFEICMEKMFTEKLRLVDMVTKWNAALNEALVGLKKKRDAEESKTTLPVLNNQFSLAESGGQSSETTSLSDFTSPQIRQTLNSSSANEISMTCSPSNVPSDRKSLSKMLSSYILSSPFEPCEHYALYSGAVKSHILVNDKECGSIVAYSLNSDQYEAQRRLQVSRWLKCGPPFSVKHPAFVLERRSSEQELFAPTSSGVSYPSSFPPDTYSDLASPHIEIQFNDQTTKFYCKIYFAEHFRLLRRLIFDVDDTPGRCFEQKFITSLSRVENWTPKGGKSGAIFNRTVDKRFVLKQISRFELQSFQKFAPDYFDYVADAWTSKRPSALAKIFDGAPTVAVDQLLKKKGHNSSEQKKIFGAEIVLAISARCYRLYRVCLTNSQTSTDIKMDFIVMEYLFYGRNVDKVYDLKGSVRNRLAQLTPDVAIAQTSSKKAPQSLNFVNNGSKNVDDAVLLDVNLLKDVANTSFYLFPKAKSALNHALYNDTHFLAENHVMDYSLLCAFDRDNQDRLIVGIIDYMRTYTWDKRLESWVKSTVTINNQLPTVVSPEVYRERFVAIMDVYFPVAPDQWTGL</sequence>
<dbReference type="InterPro" id="IPR044769">
    <property type="entry name" value="PIKfyve_PIPKc"/>
</dbReference>
<protein>
    <submittedName>
        <fullName evidence="6">PIPK domain-containing protein</fullName>
    </submittedName>
</protein>
<dbReference type="PANTHER" id="PTHR45748">
    <property type="entry name" value="1-PHOSPHATIDYLINOSITOL 3-PHOSPHATE 5-KINASE-RELATED"/>
    <property type="match status" value="1"/>
</dbReference>
<dbReference type="InterPro" id="IPR027483">
    <property type="entry name" value="PInositol-4-P-4/5-kinase_C_sf"/>
</dbReference>
<dbReference type="WBParaSite" id="nRc.2.0.1.t48105-RA">
    <property type="protein sequence ID" value="nRc.2.0.1.t48105-RA"/>
    <property type="gene ID" value="nRc.2.0.1.g48105"/>
</dbReference>
<evidence type="ECO:0000256" key="1">
    <source>
        <dbReference type="ARBA" id="ARBA00022741"/>
    </source>
</evidence>
<dbReference type="SUPFAM" id="SSF56104">
    <property type="entry name" value="SAICAR synthase-like"/>
    <property type="match status" value="2"/>
</dbReference>
<evidence type="ECO:0000256" key="3">
    <source>
        <dbReference type="PROSITE-ProRule" id="PRU00781"/>
    </source>
</evidence>
<dbReference type="GO" id="GO:0010008">
    <property type="term" value="C:endosome membrane"/>
    <property type="evidence" value="ECO:0007669"/>
    <property type="project" value="TreeGrafter"/>
</dbReference>
<dbReference type="Pfam" id="PF01504">
    <property type="entry name" value="PIP5K"/>
    <property type="match status" value="2"/>
</dbReference>
<dbReference type="Gene3D" id="3.30.810.10">
    <property type="entry name" value="2-Layer Sandwich"/>
    <property type="match status" value="1"/>
</dbReference>
<dbReference type="PROSITE" id="PS51455">
    <property type="entry name" value="PIPK"/>
    <property type="match status" value="1"/>
</dbReference>
<evidence type="ECO:0000313" key="5">
    <source>
        <dbReference type="Proteomes" id="UP000887565"/>
    </source>
</evidence>
<proteinExistence type="predicted"/>
<dbReference type="CDD" id="cd17300">
    <property type="entry name" value="PIPKc_PIKfyve"/>
    <property type="match status" value="1"/>
</dbReference>
<dbReference type="AlphaFoldDB" id="A0A915LAF2"/>
<dbReference type="GO" id="GO:0005524">
    <property type="term" value="F:ATP binding"/>
    <property type="evidence" value="ECO:0007669"/>
    <property type="project" value="UniProtKB-UniRule"/>
</dbReference>
<evidence type="ECO:0000256" key="2">
    <source>
        <dbReference type="ARBA" id="ARBA00022840"/>
    </source>
</evidence>
<keyword evidence="5" id="KW-1185">Reference proteome</keyword>
<dbReference type="FunFam" id="3.30.810.10:FF:000001">
    <property type="entry name" value="1-phosphatidylinositol 3-phosphate 5-kinase FAB1"/>
    <property type="match status" value="1"/>
</dbReference>
<organism evidence="5 6">
    <name type="scientific">Romanomermis culicivorax</name>
    <name type="common">Nematode worm</name>
    <dbReference type="NCBI Taxonomy" id="13658"/>
    <lineage>
        <taxon>Eukaryota</taxon>
        <taxon>Metazoa</taxon>
        <taxon>Ecdysozoa</taxon>
        <taxon>Nematoda</taxon>
        <taxon>Enoplea</taxon>
        <taxon>Dorylaimia</taxon>
        <taxon>Mermithida</taxon>
        <taxon>Mermithoidea</taxon>
        <taxon>Mermithidae</taxon>
        <taxon>Romanomermis</taxon>
    </lineage>
</organism>
<accession>A0A915LAF2</accession>
<dbReference type="PANTHER" id="PTHR45748:SF7">
    <property type="entry name" value="1-PHOSPHATIDYLINOSITOL 3-PHOSPHATE 5-KINASE-RELATED"/>
    <property type="match status" value="1"/>
</dbReference>
<keyword evidence="2 3" id="KW-0067">ATP-binding</keyword>
<dbReference type="GO" id="GO:0046854">
    <property type="term" value="P:phosphatidylinositol phosphate biosynthetic process"/>
    <property type="evidence" value="ECO:0007669"/>
    <property type="project" value="TreeGrafter"/>
</dbReference>
<name>A0A915LAF2_ROMCU</name>
<dbReference type="InterPro" id="IPR027484">
    <property type="entry name" value="PInositol-4-P-5-kinase_N"/>
</dbReference>